<organism evidence="3 4">
    <name type="scientific">Dyella psychrodurans</name>
    <dbReference type="NCBI Taxonomy" id="1927960"/>
    <lineage>
        <taxon>Bacteria</taxon>
        <taxon>Pseudomonadati</taxon>
        <taxon>Pseudomonadota</taxon>
        <taxon>Gammaproteobacteria</taxon>
        <taxon>Lysobacterales</taxon>
        <taxon>Rhodanobacteraceae</taxon>
        <taxon>Dyella</taxon>
    </lineage>
</organism>
<dbReference type="EMBL" id="QRBF01000002">
    <property type="protein sequence ID" value="RDS85614.1"/>
    <property type="molecule type" value="Genomic_DNA"/>
</dbReference>
<evidence type="ECO:0000256" key="1">
    <source>
        <dbReference type="ARBA" id="ARBA00022723"/>
    </source>
</evidence>
<dbReference type="InterPro" id="IPR013096">
    <property type="entry name" value="Cupin_2"/>
</dbReference>
<gene>
    <name evidence="3" type="ORF">DWU99_08935</name>
</gene>
<reference evidence="3 4" key="1">
    <citation type="submission" date="2018-07" db="EMBL/GenBank/DDBJ databases">
        <title>Dyella monticola sp. nov. and Dyella psychrodurans sp. nov. isolated from monsoon evergreen broad-leaved forest soil of Dinghu Mountain, China.</title>
        <authorList>
            <person name="Gao Z."/>
            <person name="Qiu L."/>
        </authorList>
    </citation>
    <scope>NUCLEOTIDE SEQUENCE [LARGE SCALE GENOMIC DNA]</scope>
    <source>
        <strain evidence="3 4">4MSK11</strain>
    </source>
</reference>
<evidence type="ECO:0000313" key="4">
    <source>
        <dbReference type="Proteomes" id="UP000255334"/>
    </source>
</evidence>
<keyword evidence="4" id="KW-1185">Reference proteome</keyword>
<sequence length="172" mass="18988">MTKPVLNLDEVVIETPSADHAPKGTNAQQYDIRWGEIASRIGARKLGYNLTVVAPGKRNCPFHSHRVEEEMFFILEGTGELRYGDARHPLRAGDIIACPTGGHETAHQIINTGDVELRYLAVSNQSEAEICEYPDSGKYLAFAPGDASGKPLPRQVRVIGRPEDSLDYWDGE</sequence>
<accession>A0A370XB21</accession>
<dbReference type="SUPFAM" id="SSF51182">
    <property type="entry name" value="RmlC-like cupins"/>
    <property type="match status" value="1"/>
</dbReference>
<feature type="domain" description="Cupin type-2" evidence="2">
    <location>
        <begin position="50"/>
        <end position="122"/>
    </location>
</feature>
<dbReference type="Proteomes" id="UP000255334">
    <property type="component" value="Unassembled WGS sequence"/>
</dbReference>
<dbReference type="InterPro" id="IPR051610">
    <property type="entry name" value="GPI/OXD"/>
</dbReference>
<protein>
    <submittedName>
        <fullName evidence="3">Cupin domain-containing protein</fullName>
    </submittedName>
</protein>
<dbReference type="Pfam" id="PF07883">
    <property type="entry name" value="Cupin_2"/>
    <property type="match status" value="1"/>
</dbReference>
<dbReference type="OrthoDB" id="116921at2"/>
<dbReference type="GO" id="GO:0046872">
    <property type="term" value="F:metal ion binding"/>
    <property type="evidence" value="ECO:0007669"/>
    <property type="project" value="UniProtKB-KW"/>
</dbReference>
<dbReference type="AlphaFoldDB" id="A0A370XB21"/>
<dbReference type="PANTHER" id="PTHR35848">
    <property type="entry name" value="OXALATE-BINDING PROTEIN"/>
    <property type="match status" value="1"/>
</dbReference>
<dbReference type="InterPro" id="IPR011051">
    <property type="entry name" value="RmlC_Cupin_sf"/>
</dbReference>
<keyword evidence="1" id="KW-0479">Metal-binding</keyword>
<dbReference type="CDD" id="cd02224">
    <property type="entry name" value="cupin_SPO2919-like"/>
    <property type="match status" value="1"/>
</dbReference>
<dbReference type="PANTHER" id="PTHR35848:SF6">
    <property type="entry name" value="CUPIN TYPE-2 DOMAIN-CONTAINING PROTEIN"/>
    <property type="match status" value="1"/>
</dbReference>
<dbReference type="InterPro" id="IPR014710">
    <property type="entry name" value="RmlC-like_jellyroll"/>
</dbReference>
<evidence type="ECO:0000313" key="3">
    <source>
        <dbReference type="EMBL" id="RDS85614.1"/>
    </source>
</evidence>
<name>A0A370XB21_9GAMM</name>
<dbReference type="RefSeq" id="WP_115477650.1">
    <property type="nucleotide sequence ID" value="NZ_QRBF01000002.1"/>
</dbReference>
<dbReference type="Gene3D" id="2.60.120.10">
    <property type="entry name" value="Jelly Rolls"/>
    <property type="match status" value="1"/>
</dbReference>
<proteinExistence type="predicted"/>
<evidence type="ECO:0000259" key="2">
    <source>
        <dbReference type="Pfam" id="PF07883"/>
    </source>
</evidence>
<comment type="caution">
    <text evidence="3">The sequence shown here is derived from an EMBL/GenBank/DDBJ whole genome shotgun (WGS) entry which is preliminary data.</text>
</comment>